<dbReference type="Pfam" id="PF00005">
    <property type="entry name" value="ABC_tran"/>
    <property type="match status" value="2"/>
</dbReference>
<sequence length="1257" mass="139806">MEDKKIQTAIKCSQLLLQLAGIKITEDTLLPFYQNINFGLKELNKTYGVKLKQKKLAYNKLIAKDLPLAFLSTDGEYLILAKIDNHRGLIQHPFKSHTELWSKEQLGNYWSGKVIILSSASLKFNLTWFVPAFWQHRRMLAEILFFSLILQLLALILPLFFQIVMDKVLAYKAYNTLDVLIFGLVITSIFETLLRGLREYQYTHTANRIDILLGVKLVKHLLGLPLLYFKNRPVGSLVARVRQLDSIREFLSGSLFTLLVDISFINIFLLVMWILSPALTAIVLTSIPFYAIVAWCITKPLQDRLETQFQYNAANTAFLTESITGAETVKSLAVEPRLSQRWETQTRDLVNASYCTQILSSLSNHIVQAIGKLTSILILWYGAESVINLEITLGQLIAFNMLAQHFSGPLAKLVELWGQFIQAQVAADKLGDILNLPIEQETAGTQQKLKGDIILEQVTFRYQPGAPLVLQAVSLHIRAGMQIGIVGESGSGKSTLARLLLRLYLPEQGQVLFDGESLNALDIRNLRQQVAVVLQENFLLNRTVRDNIALSLPQASLESVVKAAELAGAHDFILRLPLGYDTILAEGGSSLSGGQRQRIAIARALLIEPRILIFDEATSSLDDESQALIQGNMVKIANGRTVITIAHRLSTVQHCDYIVVLHQGKIIEQGAHETLLTLGVIRAAQSFQIVATEESLRHRLGIDCQQLTAMDVCRAARQAGLRAKWYQKVNINIETLPLPILICFNGQWSVIEKIESNGYWLRYDLATHQFCQEPLPELTNDIEIVLLAEKEVQVTDVKFVSRGLSSLHVLALAMLALTIAEPFCSYLRATNWSNSSSGTRDGPYSSVFNWLSFNVVSPILRRRVTKEYDASALATAYLTETITGVEVLKTTATEPDFLKRWQQILACQLRTTFLAKKVAITASQGISLIQKLTSALLLWLGVKIVLVGELTVGGLVAFNMLASHVTQPILRLAQIWQDFQHTLIALRRIGDILDTEPEAGNKGKGVASVPKLKGKIEFQYVRFRYQANTPEVLSNLSFTIQAGEFIGITGPSGSGKSTLTRLLQRLYIPQHGQILVDGIDIAIADPTSLRCNMSVVLQDNMLFAGSILDNIKLCCPEANEGEVIQATKLAAADNFIRALPQRYQTIIGERGSGLSGGQRQRVALARALLVDPRILILDEASSALDYESEAAIMVNMDHICHNRTVISIAHRLNTIRHADRILVLDQGVIIEQGAHAELLQQQGLYAKLWNTQTNSSD</sequence>
<dbReference type="GO" id="GO:0015421">
    <property type="term" value="F:ABC-type oligopeptide transporter activity"/>
    <property type="evidence" value="ECO:0007669"/>
    <property type="project" value="TreeGrafter"/>
</dbReference>
<dbReference type="Proteomes" id="UP000728032">
    <property type="component" value="Unassembled WGS sequence"/>
</dbReference>
<dbReference type="InterPro" id="IPR003593">
    <property type="entry name" value="AAA+_ATPase"/>
</dbReference>
<keyword evidence="2" id="KW-0813">Transport</keyword>
<dbReference type="PROSITE" id="PS50893">
    <property type="entry name" value="ABC_TRANSPORTER_2"/>
    <property type="match status" value="2"/>
</dbReference>
<dbReference type="GO" id="GO:0030253">
    <property type="term" value="P:protein secretion by the type I secretion system"/>
    <property type="evidence" value="ECO:0007669"/>
    <property type="project" value="InterPro"/>
</dbReference>
<dbReference type="EMBL" id="OC915543">
    <property type="protein sequence ID" value="CAD7640903.1"/>
    <property type="molecule type" value="Genomic_DNA"/>
</dbReference>
<dbReference type="GO" id="GO:0005886">
    <property type="term" value="C:plasma membrane"/>
    <property type="evidence" value="ECO:0007669"/>
    <property type="project" value="UniProtKB-SubCell"/>
</dbReference>
<evidence type="ECO:0000256" key="6">
    <source>
        <dbReference type="ARBA" id="ARBA00022801"/>
    </source>
</evidence>
<dbReference type="GO" id="GO:0006508">
    <property type="term" value="P:proteolysis"/>
    <property type="evidence" value="ECO:0007669"/>
    <property type="project" value="InterPro"/>
</dbReference>
<feature type="transmembrane region" description="Helical" evidence="10">
    <location>
        <begin position="250"/>
        <end position="275"/>
    </location>
</feature>
<dbReference type="SMART" id="SM00382">
    <property type="entry name" value="AAA"/>
    <property type="match status" value="2"/>
</dbReference>
<dbReference type="GO" id="GO:0008233">
    <property type="term" value="F:peptidase activity"/>
    <property type="evidence" value="ECO:0007669"/>
    <property type="project" value="InterPro"/>
</dbReference>
<evidence type="ECO:0000259" key="13">
    <source>
        <dbReference type="PROSITE" id="PS50990"/>
    </source>
</evidence>
<evidence type="ECO:0000256" key="9">
    <source>
        <dbReference type="ARBA" id="ARBA00023136"/>
    </source>
</evidence>
<dbReference type="EMBL" id="CAJPVJ010000718">
    <property type="protein sequence ID" value="CAG2163233.1"/>
    <property type="molecule type" value="Genomic_DNA"/>
</dbReference>
<dbReference type="SUPFAM" id="SSF52540">
    <property type="entry name" value="P-loop containing nucleoside triphosphate hydrolases"/>
    <property type="match status" value="2"/>
</dbReference>
<feature type="domain" description="ABC transmembrane type-1" evidence="12">
    <location>
        <begin position="143"/>
        <end position="422"/>
    </location>
</feature>
<feature type="transmembrane region" description="Helical" evidence="10">
    <location>
        <begin position="140"/>
        <end position="161"/>
    </location>
</feature>
<dbReference type="InterPro" id="IPR003439">
    <property type="entry name" value="ABC_transporter-like_ATP-bd"/>
</dbReference>
<dbReference type="Gene3D" id="3.40.50.300">
    <property type="entry name" value="P-loop containing nucleotide triphosphate hydrolases"/>
    <property type="match status" value="2"/>
</dbReference>
<dbReference type="InterPro" id="IPR011527">
    <property type="entry name" value="ABC1_TM_dom"/>
</dbReference>
<feature type="domain" description="Peptidase C39" evidence="13">
    <location>
        <begin position="2"/>
        <end position="117"/>
    </location>
</feature>
<dbReference type="Pfam" id="PF00664">
    <property type="entry name" value="ABC_membrane"/>
    <property type="match status" value="2"/>
</dbReference>
<feature type="domain" description="Peptidase C39" evidence="13">
    <location>
        <begin position="669"/>
        <end position="789"/>
    </location>
</feature>
<evidence type="ECO:0000259" key="11">
    <source>
        <dbReference type="PROSITE" id="PS50893"/>
    </source>
</evidence>
<accession>A0A7R9QE59</accession>
<evidence type="ECO:0000256" key="1">
    <source>
        <dbReference type="ARBA" id="ARBA00004651"/>
    </source>
</evidence>
<dbReference type="InterPro" id="IPR039421">
    <property type="entry name" value="Type_1_exporter"/>
</dbReference>
<keyword evidence="8 10" id="KW-1133">Transmembrane helix</keyword>
<keyword evidence="5" id="KW-0547">Nucleotide-binding</keyword>
<dbReference type="PROSITE" id="PS50990">
    <property type="entry name" value="PEPTIDASE_C39"/>
    <property type="match status" value="2"/>
</dbReference>
<dbReference type="AlphaFoldDB" id="A0A7R9QE59"/>
<evidence type="ECO:0000256" key="4">
    <source>
        <dbReference type="ARBA" id="ARBA00022692"/>
    </source>
</evidence>
<evidence type="ECO:0000256" key="5">
    <source>
        <dbReference type="ARBA" id="ARBA00022741"/>
    </source>
</evidence>
<dbReference type="SUPFAM" id="SSF90123">
    <property type="entry name" value="ABC transporter transmembrane region"/>
    <property type="match status" value="2"/>
</dbReference>
<evidence type="ECO:0000313" key="15">
    <source>
        <dbReference type="Proteomes" id="UP000728032"/>
    </source>
</evidence>
<dbReference type="OrthoDB" id="8300426at2759"/>
<evidence type="ECO:0000256" key="10">
    <source>
        <dbReference type="SAM" id="Phobius"/>
    </source>
</evidence>
<dbReference type="NCBIfam" id="TIGR01846">
    <property type="entry name" value="type_I_sec_HlyB"/>
    <property type="match status" value="1"/>
</dbReference>
<dbReference type="InterPro" id="IPR027417">
    <property type="entry name" value="P-loop_NTPase"/>
</dbReference>
<keyword evidence="4 10" id="KW-0812">Transmembrane</keyword>
<protein>
    <submittedName>
        <fullName evidence="14">Uncharacterized protein</fullName>
    </submittedName>
</protein>
<comment type="subcellular location">
    <subcellularLocation>
        <location evidence="1">Cell membrane</location>
        <topology evidence="1">Multi-pass membrane protein</topology>
    </subcellularLocation>
</comment>
<feature type="transmembrane region" description="Helical" evidence="10">
    <location>
        <begin position="281"/>
        <end position="298"/>
    </location>
</feature>
<dbReference type="InterPro" id="IPR005074">
    <property type="entry name" value="Peptidase_C39"/>
</dbReference>
<evidence type="ECO:0000256" key="3">
    <source>
        <dbReference type="ARBA" id="ARBA00022475"/>
    </source>
</evidence>
<evidence type="ECO:0000256" key="2">
    <source>
        <dbReference type="ARBA" id="ARBA00022448"/>
    </source>
</evidence>
<reference evidence="14" key="1">
    <citation type="submission" date="2020-11" db="EMBL/GenBank/DDBJ databases">
        <authorList>
            <person name="Tran Van P."/>
        </authorList>
    </citation>
    <scope>NUCLEOTIDE SEQUENCE</scope>
</reference>
<keyword evidence="7" id="KW-0067">ATP-binding</keyword>
<dbReference type="PANTHER" id="PTHR43394">
    <property type="entry name" value="ATP-DEPENDENT PERMEASE MDL1, MITOCHONDRIAL"/>
    <property type="match status" value="1"/>
</dbReference>
<name>A0A7R9QE59_9ACAR</name>
<dbReference type="FunFam" id="3.40.50.300:FF:000299">
    <property type="entry name" value="ABC transporter ATP-binding protein/permease"/>
    <property type="match status" value="2"/>
</dbReference>
<dbReference type="PROSITE" id="PS50929">
    <property type="entry name" value="ABC_TM1F"/>
    <property type="match status" value="2"/>
</dbReference>
<dbReference type="Gene3D" id="1.20.1560.10">
    <property type="entry name" value="ABC transporter type 1, transmembrane domain"/>
    <property type="match status" value="2"/>
</dbReference>
<keyword evidence="6" id="KW-0378">Hydrolase</keyword>
<dbReference type="Pfam" id="PF03412">
    <property type="entry name" value="Peptidase_C39"/>
    <property type="match status" value="1"/>
</dbReference>
<dbReference type="PANTHER" id="PTHR43394:SF1">
    <property type="entry name" value="ATP-BINDING CASSETTE SUB-FAMILY B MEMBER 10, MITOCHONDRIAL"/>
    <property type="match status" value="1"/>
</dbReference>
<feature type="domain" description="ABC transmembrane type-1" evidence="12">
    <location>
        <begin position="847"/>
        <end position="981"/>
    </location>
</feature>
<feature type="transmembrane region" description="Helical" evidence="10">
    <location>
        <begin position="173"/>
        <end position="191"/>
    </location>
</feature>
<dbReference type="InterPro" id="IPR017871">
    <property type="entry name" value="ABC_transporter-like_CS"/>
</dbReference>
<organism evidence="14">
    <name type="scientific">Oppiella nova</name>
    <dbReference type="NCBI Taxonomy" id="334625"/>
    <lineage>
        <taxon>Eukaryota</taxon>
        <taxon>Metazoa</taxon>
        <taxon>Ecdysozoa</taxon>
        <taxon>Arthropoda</taxon>
        <taxon>Chelicerata</taxon>
        <taxon>Arachnida</taxon>
        <taxon>Acari</taxon>
        <taxon>Acariformes</taxon>
        <taxon>Sarcoptiformes</taxon>
        <taxon>Oribatida</taxon>
        <taxon>Brachypylina</taxon>
        <taxon>Oppioidea</taxon>
        <taxon>Oppiidae</taxon>
        <taxon>Oppiella</taxon>
    </lineage>
</organism>
<dbReference type="InterPro" id="IPR036640">
    <property type="entry name" value="ABC1_TM_sf"/>
</dbReference>
<evidence type="ECO:0000259" key="12">
    <source>
        <dbReference type="PROSITE" id="PS50929"/>
    </source>
</evidence>
<dbReference type="CDD" id="cd18588">
    <property type="entry name" value="ABC_6TM_CyaB_HlyB_like"/>
    <property type="match status" value="1"/>
</dbReference>
<keyword evidence="9 10" id="KW-0472">Membrane</keyword>
<dbReference type="PROSITE" id="PS00211">
    <property type="entry name" value="ABC_TRANSPORTER_1"/>
    <property type="match status" value="2"/>
</dbReference>
<dbReference type="GO" id="GO:0016887">
    <property type="term" value="F:ATP hydrolysis activity"/>
    <property type="evidence" value="ECO:0007669"/>
    <property type="project" value="InterPro"/>
</dbReference>
<dbReference type="Gene3D" id="3.90.70.10">
    <property type="entry name" value="Cysteine proteinases"/>
    <property type="match status" value="2"/>
</dbReference>
<gene>
    <name evidence="14" type="ORF">ONB1V03_LOCUS2817</name>
</gene>
<evidence type="ECO:0000313" key="14">
    <source>
        <dbReference type="EMBL" id="CAD7640903.1"/>
    </source>
</evidence>
<evidence type="ECO:0000256" key="8">
    <source>
        <dbReference type="ARBA" id="ARBA00022989"/>
    </source>
</evidence>
<proteinExistence type="predicted"/>
<dbReference type="GO" id="GO:0005524">
    <property type="term" value="F:ATP binding"/>
    <property type="evidence" value="ECO:0007669"/>
    <property type="project" value="UniProtKB-KW"/>
</dbReference>
<keyword evidence="3" id="KW-1003">Cell membrane</keyword>
<dbReference type="InterPro" id="IPR010132">
    <property type="entry name" value="ATPase_T1SS_HlyB"/>
</dbReference>
<evidence type="ECO:0000256" key="7">
    <source>
        <dbReference type="ARBA" id="ARBA00022840"/>
    </source>
</evidence>
<feature type="domain" description="ABC transporter" evidence="11">
    <location>
        <begin position="453"/>
        <end position="688"/>
    </location>
</feature>
<feature type="domain" description="ABC transporter" evidence="11">
    <location>
        <begin position="1016"/>
        <end position="1251"/>
    </location>
</feature>
<keyword evidence="15" id="KW-1185">Reference proteome</keyword>